<gene>
    <name evidence="2" type="ORF">PAN31108_01189</name>
</gene>
<name>A0A5E4T661_9BURK</name>
<evidence type="ECO:0000313" key="2">
    <source>
        <dbReference type="EMBL" id="VVD82682.1"/>
    </source>
</evidence>
<dbReference type="EMBL" id="CABPSB010000003">
    <property type="protein sequence ID" value="VVD82682.1"/>
    <property type="molecule type" value="Genomic_DNA"/>
</dbReference>
<feature type="region of interest" description="Disordered" evidence="1">
    <location>
        <begin position="246"/>
        <end position="267"/>
    </location>
</feature>
<sequence>MPFLALAIPHARANAPSPSADATNTTNAGARRHEVVIDMQEIRNQLPQRDAGAQTATSPFETFRRVFECRLIPVNAYFDHALAEFVTPRSECAPRAYASNAELRTALTEILRFHPHGRALDVQAQLVAAGLPSLLRDEPDYLPGTLSALRYDIGANSVRIGRFEFPGSEPPGQAEYLFAGESELAFLHEGNRHAPRVRRDHASILDFHYRAVGMRAHTALPPVGYANAAQDETQLSDFTAQLARCRHRDDPGRTSRNSASRPHAFSPLDTRQNDLICSIL</sequence>
<keyword evidence="3" id="KW-1185">Reference proteome</keyword>
<dbReference type="Proteomes" id="UP000406256">
    <property type="component" value="Unassembled WGS sequence"/>
</dbReference>
<dbReference type="RefSeq" id="WP_150667972.1">
    <property type="nucleotide sequence ID" value="NZ_CABPSB010000003.1"/>
</dbReference>
<proteinExistence type="predicted"/>
<dbReference type="OrthoDB" id="8938400at2"/>
<protein>
    <submittedName>
        <fullName evidence="2">Uncharacterized protein</fullName>
    </submittedName>
</protein>
<evidence type="ECO:0000313" key="3">
    <source>
        <dbReference type="Proteomes" id="UP000406256"/>
    </source>
</evidence>
<accession>A0A5E4T661</accession>
<dbReference type="AlphaFoldDB" id="A0A5E4T661"/>
<organism evidence="2 3">
    <name type="scientific">Pandoraea anhela</name>
    <dbReference type="NCBI Taxonomy" id="2508295"/>
    <lineage>
        <taxon>Bacteria</taxon>
        <taxon>Pseudomonadati</taxon>
        <taxon>Pseudomonadota</taxon>
        <taxon>Betaproteobacteria</taxon>
        <taxon>Burkholderiales</taxon>
        <taxon>Burkholderiaceae</taxon>
        <taxon>Pandoraea</taxon>
    </lineage>
</organism>
<reference evidence="2 3" key="1">
    <citation type="submission" date="2019-08" db="EMBL/GenBank/DDBJ databases">
        <authorList>
            <person name="Peeters C."/>
        </authorList>
    </citation>
    <scope>NUCLEOTIDE SEQUENCE [LARGE SCALE GENOMIC DNA]</scope>
    <source>
        <strain evidence="2 3">LMG 31108</strain>
    </source>
</reference>
<evidence type="ECO:0000256" key="1">
    <source>
        <dbReference type="SAM" id="MobiDB-lite"/>
    </source>
</evidence>